<evidence type="ECO:0000313" key="2">
    <source>
        <dbReference type="EMBL" id="SKC41118.1"/>
    </source>
</evidence>
<dbReference type="RefSeq" id="WP_079704724.1">
    <property type="nucleotide sequence ID" value="NZ_FUZO01000001.1"/>
</dbReference>
<comment type="caution">
    <text evidence="2">The sequence shown here is derived from an EMBL/GenBank/DDBJ whole genome shotgun (WGS) entry which is preliminary data.</text>
</comment>
<evidence type="ECO:0000256" key="1">
    <source>
        <dbReference type="SAM" id="MobiDB-lite"/>
    </source>
</evidence>
<proteinExistence type="predicted"/>
<accession>A0ABY1LHG8</accession>
<organism evidence="2 3">
    <name type="scientific">Plantibacter cousiniae</name>
    <name type="common">nom. nud.</name>
    <dbReference type="NCBI Taxonomy" id="199709"/>
    <lineage>
        <taxon>Bacteria</taxon>
        <taxon>Bacillati</taxon>
        <taxon>Actinomycetota</taxon>
        <taxon>Actinomycetes</taxon>
        <taxon>Micrococcales</taxon>
        <taxon>Microbacteriaceae</taxon>
        <taxon>Plantibacter</taxon>
    </lineage>
</organism>
<sequence>MLITSASHSPFTSVETRRFIEQELQRDLERERRRRERRLEEQRLAEAAADRDEGGTMEW</sequence>
<evidence type="ECO:0000313" key="3">
    <source>
        <dbReference type="Proteomes" id="UP000190827"/>
    </source>
</evidence>
<name>A0ABY1LHG8_9MICO</name>
<dbReference type="EMBL" id="FUZO01000001">
    <property type="protein sequence ID" value="SKC41118.1"/>
    <property type="molecule type" value="Genomic_DNA"/>
</dbReference>
<feature type="region of interest" description="Disordered" evidence="1">
    <location>
        <begin position="28"/>
        <end position="59"/>
    </location>
</feature>
<reference evidence="2 3" key="1">
    <citation type="submission" date="2017-02" db="EMBL/GenBank/DDBJ databases">
        <authorList>
            <person name="Varghese N."/>
            <person name="Submissions S."/>
        </authorList>
    </citation>
    <scope>NUCLEOTIDE SEQUENCE [LARGE SCALE GENOMIC DNA]</scope>
    <source>
        <strain evidence="2 3">VKM Ac-1787</strain>
    </source>
</reference>
<gene>
    <name evidence="2" type="ORF">SAMN06295973_0687</name>
</gene>
<dbReference type="Proteomes" id="UP000190827">
    <property type="component" value="Unassembled WGS sequence"/>
</dbReference>
<protein>
    <submittedName>
        <fullName evidence="2">Uncharacterized protein</fullName>
    </submittedName>
</protein>
<keyword evidence="3" id="KW-1185">Reference proteome</keyword>